<name>A0ABU2LYX9_9ACTN</name>
<accession>A0ABU2LYX9</accession>
<proteinExistence type="predicted"/>
<comment type="caution">
    <text evidence="1">The sequence shown here is derived from an EMBL/GenBank/DDBJ whole genome shotgun (WGS) entry which is preliminary data.</text>
</comment>
<dbReference type="Proteomes" id="UP001183420">
    <property type="component" value="Unassembled WGS sequence"/>
</dbReference>
<protein>
    <submittedName>
        <fullName evidence="1">Uncharacterized protein</fullName>
    </submittedName>
</protein>
<dbReference type="RefSeq" id="WP_311602744.1">
    <property type="nucleotide sequence ID" value="NZ_JAVREM010000057.1"/>
</dbReference>
<sequence length="56" mass="6127">MTDPPHESTAVTVVTGLEGPVEPTVPVRCLYCDRGTVTDDDHATDCFWKRGEAPPR</sequence>
<reference evidence="2" key="1">
    <citation type="submission" date="2023-07" db="EMBL/GenBank/DDBJ databases">
        <title>30 novel species of actinomycetes from the DSMZ collection.</title>
        <authorList>
            <person name="Nouioui I."/>
        </authorList>
    </citation>
    <scope>NUCLEOTIDE SEQUENCE [LARGE SCALE GENOMIC DNA]</scope>
    <source>
        <strain evidence="2">DSM 44918</strain>
    </source>
</reference>
<dbReference type="EMBL" id="JAVREM010000057">
    <property type="protein sequence ID" value="MDT0322228.1"/>
    <property type="molecule type" value="Genomic_DNA"/>
</dbReference>
<keyword evidence="2" id="KW-1185">Reference proteome</keyword>
<evidence type="ECO:0000313" key="1">
    <source>
        <dbReference type="EMBL" id="MDT0322228.1"/>
    </source>
</evidence>
<evidence type="ECO:0000313" key="2">
    <source>
        <dbReference type="Proteomes" id="UP001183420"/>
    </source>
</evidence>
<organism evidence="1 2">
    <name type="scientific">Streptomyces millisiae</name>
    <dbReference type="NCBI Taxonomy" id="3075542"/>
    <lineage>
        <taxon>Bacteria</taxon>
        <taxon>Bacillati</taxon>
        <taxon>Actinomycetota</taxon>
        <taxon>Actinomycetes</taxon>
        <taxon>Kitasatosporales</taxon>
        <taxon>Streptomycetaceae</taxon>
        <taxon>Streptomyces</taxon>
    </lineage>
</organism>
<gene>
    <name evidence="1" type="ORF">RNC47_28255</name>
</gene>